<dbReference type="InterPro" id="IPR037171">
    <property type="entry name" value="NagB/RpiA_transferase-like"/>
</dbReference>
<dbReference type="EMBL" id="CP036272">
    <property type="protein sequence ID" value="QDT61707.1"/>
    <property type="molecule type" value="Genomic_DNA"/>
</dbReference>
<keyword evidence="4" id="KW-0804">Transcription</keyword>
<dbReference type="PANTHER" id="PTHR30363:SF4">
    <property type="entry name" value="GLYCEROL-3-PHOSPHATE REGULON REPRESSOR"/>
    <property type="match status" value="1"/>
</dbReference>
<dbReference type="RefSeq" id="WP_145275968.1">
    <property type="nucleotide sequence ID" value="NZ_CP036272.1"/>
</dbReference>
<dbReference type="PRINTS" id="PR00037">
    <property type="entry name" value="HTHLACR"/>
</dbReference>
<evidence type="ECO:0000313" key="6">
    <source>
        <dbReference type="EMBL" id="QDT61707.1"/>
    </source>
</evidence>
<keyword evidence="2" id="KW-0805">Transcription regulation</keyword>
<keyword evidence="7" id="KW-1185">Reference proteome</keyword>
<evidence type="ECO:0000256" key="1">
    <source>
        <dbReference type="ARBA" id="ARBA00022491"/>
    </source>
</evidence>
<accession>A0A517SZY2</accession>
<dbReference type="Pfam" id="PF00455">
    <property type="entry name" value="DeoRC"/>
    <property type="match status" value="1"/>
</dbReference>
<dbReference type="SUPFAM" id="SSF100950">
    <property type="entry name" value="NagB/RpiA/CoA transferase-like"/>
    <property type="match status" value="1"/>
</dbReference>
<dbReference type="Pfam" id="PF08220">
    <property type="entry name" value="HTH_DeoR"/>
    <property type="match status" value="1"/>
</dbReference>
<evidence type="ECO:0000256" key="2">
    <source>
        <dbReference type="ARBA" id="ARBA00023015"/>
    </source>
</evidence>
<dbReference type="PROSITE" id="PS00894">
    <property type="entry name" value="HTH_DEOR_1"/>
    <property type="match status" value="1"/>
</dbReference>
<evidence type="ECO:0000256" key="3">
    <source>
        <dbReference type="ARBA" id="ARBA00023125"/>
    </source>
</evidence>
<dbReference type="InterPro" id="IPR014036">
    <property type="entry name" value="DeoR-like_C"/>
</dbReference>
<keyword evidence="1" id="KW-0678">Repressor</keyword>
<dbReference type="SMART" id="SM00420">
    <property type="entry name" value="HTH_DEOR"/>
    <property type="match status" value="1"/>
</dbReference>
<name>A0A517SZY2_9BACT</name>
<dbReference type="InterPro" id="IPR036390">
    <property type="entry name" value="WH_DNA-bd_sf"/>
</dbReference>
<dbReference type="InterPro" id="IPR050313">
    <property type="entry name" value="Carb_Metab_HTH_regulators"/>
</dbReference>
<dbReference type="SUPFAM" id="SSF46785">
    <property type="entry name" value="Winged helix' DNA-binding domain"/>
    <property type="match status" value="1"/>
</dbReference>
<dbReference type="OrthoDB" id="9797223at2"/>
<dbReference type="Gene3D" id="1.10.10.10">
    <property type="entry name" value="Winged helix-like DNA-binding domain superfamily/Winged helix DNA-binding domain"/>
    <property type="match status" value="1"/>
</dbReference>
<reference evidence="6 7" key="1">
    <citation type="submission" date="2019-02" db="EMBL/GenBank/DDBJ databases">
        <title>Deep-cultivation of Planctomycetes and their phenomic and genomic characterization uncovers novel biology.</title>
        <authorList>
            <person name="Wiegand S."/>
            <person name="Jogler M."/>
            <person name="Boedeker C."/>
            <person name="Pinto D."/>
            <person name="Vollmers J."/>
            <person name="Rivas-Marin E."/>
            <person name="Kohn T."/>
            <person name="Peeters S.H."/>
            <person name="Heuer A."/>
            <person name="Rast P."/>
            <person name="Oberbeckmann S."/>
            <person name="Bunk B."/>
            <person name="Jeske O."/>
            <person name="Meyerdierks A."/>
            <person name="Storesund J.E."/>
            <person name="Kallscheuer N."/>
            <person name="Luecker S."/>
            <person name="Lage O.M."/>
            <person name="Pohl T."/>
            <person name="Merkel B.J."/>
            <person name="Hornburger P."/>
            <person name="Mueller R.-W."/>
            <person name="Bruemmer F."/>
            <person name="Labrenz M."/>
            <person name="Spormann A.M."/>
            <person name="Op den Camp H."/>
            <person name="Overmann J."/>
            <person name="Amann R."/>
            <person name="Jetten M.S.M."/>
            <person name="Mascher T."/>
            <person name="Medema M.H."/>
            <person name="Devos D.P."/>
            <person name="Kaster A.-K."/>
            <person name="Ovreas L."/>
            <person name="Rohde M."/>
            <person name="Galperin M.Y."/>
            <person name="Jogler C."/>
        </authorList>
    </citation>
    <scope>NUCLEOTIDE SEQUENCE [LARGE SCALE GENOMIC DNA]</scope>
    <source>
        <strain evidence="6 7">SV_7m_r</strain>
    </source>
</reference>
<evidence type="ECO:0000259" key="5">
    <source>
        <dbReference type="PROSITE" id="PS51000"/>
    </source>
</evidence>
<dbReference type="InterPro" id="IPR018356">
    <property type="entry name" value="Tscrpt_reg_HTH_DeoR_CS"/>
</dbReference>
<dbReference type="GO" id="GO:0003700">
    <property type="term" value="F:DNA-binding transcription factor activity"/>
    <property type="evidence" value="ECO:0007669"/>
    <property type="project" value="InterPro"/>
</dbReference>
<dbReference type="Gene3D" id="3.40.50.1360">
    <property type="match status" value="1"/>
</dbReference>
<evidence type="ECO:0000313" key="7">
    <source>
        <dbReference type="Proteomes" id="UP000315003"/>
    </source>
</evidence>
<dbReference type="InterPro" id="IPR036388">
    <property type="entry name" value="WH-like_DNA-bd_sf"/>
</dbReference>
<dbReference type="Proteomes" id="UP000315003">
    <property type="component" value="Chromosome"/>
</dbReference>
<proteinExistence type="predicted"/>
<dbReference type="GO" id="GO:0003677">
    <property type="term" value="F:DNA binding"/>
    <property type="evidence" value="ECO:0007669"/>
    <property type="project" value="UniProtKB-KW"/>
</dbReference>
<feature type="domain" description="HTH deoR-type" evidence="5">
    <location>
        <begin position="2"/>
        <end position="57"/>
    </location>
</feature>
<sequence length="257" mass="28208">MSASRRYRIRTLVRQSGFSTLDDLVRALTVSESTIRRDLDQLEQSGDVRRVHGGVFWTGESSTIAAFEDRTDSTWTAKAQIGKAAAELIQDGDTVLLDGGSTTYELARRLVGRRLQVVTNSLPVAHLLSSSDTIDLVIIGGCVRGRTAVAIGPLSETMLRHINVSIAFLSVAGVNQRGYYNDNMMLVESEKAMLRSAERTYVVADRSKFGKVSLSQICSLDAVDGLVTDHLTDKVWQDRLIEAKVELVLADSDPHLL</sequence>
<evidence type="ECO:0000256" key="4">
    <source>
        <dbReference type="ARBA" id="ARBA00023163"/>
    </source>
</evidence>
<keyword evidence="3" id="KW-0238">DNA-binding</keyword>
<dbReference type="SMART" id="SM01134">
    <property type="entry name" value="DeoRC"/>
    <property type="match status" value="1"/>
</dbReference>
<protein>
    <submittedName>
        <fullName evidence="6">Glucitol operon repressor</fullName>
    </submittedName>
</protein>
<dbReference type="PROSITE" id="PS51000">
    <property type="entry name" value="HTH_DEOR_2"/>
    <property type="match status" value="1"/>
</dbReference>
<organism evidence="6 7">
    <name type="scientific">Stieleria bergensis</name>
    <dbReference type="NCBI Taxonomy" id="2528025"/>
    <lineage>
        <taxon>Bacteria</taxon>
        <taxon>Pseudomonadati</taxon>
        <taxon>Planctomycetota</taxon>
        <taxon>Planctomycetia</taxon>
        <taxon>Pirellulales</taxon>
        <taxon>Pirellulaceae</taxon>
        <taxon>Stieleria</taxon>
    </lineage>
</organism>
<dbReference type="AlphaFoldDB" id="A0A517SZY2"/>
<gene>
    <name evidence="6" type="primary">srlR</name>
    <name evidence="6" type="ORF">SV7mr_42460</name>
</gene>
<dbReference type="InterPro" id="IPR001034">
    <property type="entry name" value="DeoR_HTH"/>
</dbReference>
<dbReference type="PANTHER" id="PTHR30363">
    <property type="entry name" value="HTH-TYPE TRANSCRIPTIONAL REGULATOR SRLR-RELATED"/>
    <property type="match status" value="1"/>
</dbReference>